<accession>A0A554XCY8</accession>
<reference evidence="1 2" key="1">
    <citation type="submission" date="2019-07" db="EMBL/GenBank/DDBJ databases">
        <title>Tepidimonas taiwanensis I1-1 draft genome.</title>
        <authorList>
            <person name="Da Costa M.S."/>
            <person name="Froufe H.J.C."/>
            <person name="Egas C."/>
            <person name="Albuquerque L."/>
        </authorList>
    </citation>
    <scope>NUCLEOTIDE SEQUENCE [LARGE SCALE GENOMIC DNA]</scope>
    <source>
        <strain evidence="1 2">I1-1</strain>
    </source>
</reference>
<proteinExistence type="predicted"/>
<name>A0A554XCY8_9BURK</name>
<organism evidence="1 2">
    <name type="scientific">Tepidimonas taiwanensis</name>
    <dbReference type="NCBI Taxonomy" id="307486"/>
    <lineage>
        <taxon>Bacteria</taxon>
        <taxon>Pseudomonadati</taxon>
        <taxon>Pseudomonadota</taxon>
        <taxon>Betaproteobacteria</taxon>
        <taxon>Burkholderiales</taxon>
        <taxon>Tepidimonas</taxon>
    </lineage>
</organism>
<dbReference type="AlphaFoldDB" id="A0A554XCY8"/>
<evidence type="ECO:0000313" key="2">
    <source>
        <dbReference type="Proteomes" id="UP000317763"/>
    </source>
</evidence>
<comment type="caution">
    <text evidence="1">The sequence shown here is derived from an EMBL/GenBank/DDBJ whole genome shotgun (WGS) entry which is preliminary data.</text>
</comment>
<dbReference type="RefSeq" id="WP_143897357.1">
    <property type="nucleotide sequence ID" value="NZ_CP083911.1"/>
</dbReference>
<gene>
    <name evidence="1" type="ORF">Ttaiw_00271</name>
</gene>
<dbReference type="OrthoDB" id="9151847at2"/>
<protein>
    <submittedName>
        <fullName evidence="1">Uncharacterized protein</fullName>
    </submittedName>
</protein>
<sequence>MKKTNGYDSCNPCNTVTPKIAQSRHACAAISPPSCPLPPEVLREAFEEWAAIAQYDGGLTREAAEALAWQEVLKLARRP</sequence>
<keyword evidence="2" id="KW-1185">Reference proteome</keyword>
<dbReference type="Proteomes" id="UP000317763">
    <property type="component" value="Unassembled WGS sequence"/>
</dbReference>
<evidence type="ECO:0000313" key="1">
    <source>
        <dbReference type="EMBL" id="TSE33707.1"/>
    </source>
</evidence>
<dbReference type="EMBL" id="VJOM01000002">
    <property type="protein sequence ID" value="TSE33707.1"/>
    <property type="molecule type" value="Genomic_DNA"/>
</dbReference>
<dbReference type="STRING" id="307486.GCA_000807215_01809"/>